<organism evidence="3">
    <name type="scientific">Heliothis virescens</name>
    <name type="common">Tobacco budworm moth</name>
    <dbReference type="NCBI Taxonomy" id="7102"/>
    <lineage>
        <taxon>Eukaryota</taxon>
        <taxon>Metazoa</taxon>
        <taxon>Ecdysozoa</taxon>
        <taxon>Arthropoda</taxon>
        <taxon>Hexapoda</taxon>
        <taxon>Insecta</taxon>
        <taxon>Pterygota</taxon>
        <taxon>Neoptera</taxon>
        <taxon>Endopterygota</taxon>
        <taxon>Lepidoptera</taxon>
        <taxon>Glossata</taxon>
        <taxon>Ditrysia</taxon>
        <taxon>Noctuoidea</taxon>
        <taxon>Noctuidae</taxon>
        <taxon>Heliothinae</taxon>
        <taxon>Heliothis</taxon>
    </lineage>
</organism>
<dbReference type="AlphaFoldDB" id="A0A2A4J6V8"/>
<gene>
    <name evidence="3" type="ORF">B5V51_5885</name>
</gene>
<dbReference type="InterPro" id="IPR033349">
    <property type="entry name" value="ATRIP"/>
</dbReference>
<proteinExistence type="predicted"/>
<dbReference type="PANTHER" id="PTHR28594">
    <property type="entry name" value="ATR-INTERACTING PROTEIN"/>
    <property type="match status" value="1"/>
</dbReference>
<comment type="caution">
    <text evidence="3">The sequence shown here is derived from an EMBL/GenBank/DDBJ whole genome shotgun (WGS) entry which is preliminary data.</text>
</comment>
<dbReference type="PANTHER" id="PTHR28594:SF1">
    <property type="entry name" value="ATR-INTERACTING PROTEIN"/>
    <property type="match status" value="1"/>
</dbReference>
<feature type="coiled-coil region" evidence="1">
    <location>
        <begin position="163"/>
        <end position="190"/>
    </location>
</feature>
<evidence type="ECO:0000313" key="3">
    <source>
        <dbReference type="EMBL" id="PCG67857.1"/>
    </source>
</evidence>
<sequence>MSKRYFPQQLGERKKAKLDVSISDHNFPLSQNNEFNKESNDDDNWGDDNDDEILLLASQACEQAYNSNDTSQLPDYSICMNPGSTSTQLSFEPVPSTSKTEFTFKKPSFNSPSAISTHLKEKCNRISSPLPGISSKILPKTNGQVNLSDDLIFSDKVFKSHDSDQVYRQLLQMQEENAKLKSENGKLLEKCVTKEGEASILRTQLKSCQVAVDNARLEKIKAQEKVQMEWTEKLSAANNQMRDLRTQLDFKNLEIISIKEKCKKLESSKVRLTQVTLGGNDISQRHYNNTTKNDSLSSHSKRVKTVSNAVQTDDKAHMLKLNKTCRLETRTQISILPLILEPCIMQHHSILDYNEKLQKTTDLSQNKCRIYSTFHRLPTTPVPKDSGKNKVVMSRVYEDVTAVFSGDCDRIEERYFNIFNSIKSVLNETSSSLETVCQRVTTSFQKEMDEKYMDITSTYLDVNREDLLRGRALYKEEQDILSRRMVATLSYILEHSEGLYWFFKHEQTTRENAEKGQLIDVISRICTLLDNASCATLYSGLLLSIATVTEVLTTTNVNKPAVLDIIKTILISRPMPFVVTKVLKLFNTVASWERFMKTFCPGNGTGNLKTDYDQGVLLYKKDSCFIQVLLKQIETCLKCMEKQKLSDKAVETTQNLIILYSNVSDSITGSLARQKSRCDCQLILVQIIVYALRICAVMLDRYKHSVIEESPPNEQELLSVCRCGIQVLYQCAVRDVEFSTQLSHNEGHLIEFCELMRGFEHSDAYSNMLSELAGTLQSTPEDMPPSFHRQPWLSSFESFSMVD</sequence>
<protein>
    <submittedName>
        <fullName evidence="3">Uncharacterized protein</fullName>
    </submittedName>
</protein>
<name>A0A2A4J6V8_HELVI</name>
<reference evidence="3" key="1">
    <citation type="submission" date="2017-09" db="EMBL/GenBank/DDBJ databases">
        <title>Contemporary evolution of a Lepidopteran species, Heliothis virescens, in response to modern agricultural practices.</title>
        <authorList>
            <person name="Fritz M.L."/>
            <person name="Deyonke A.M."/>
            <person name="Papanicolaou A."/>
            <person name="Micinski S."/>
            <person name="Westbrook J."/>
            <person name="Gould F."/>
        </authorList>
    </citation>
    <scope>NUCLEOTIDE SEQUENCE [LARGE SCALE GENOMIC DNA]</scope>
    <source>
        <strain evidence="3">HvINT-</strain>
        <tissue evidence="3">Whole body</tissue>
    </source>
</reference>
<accession>A0A2A4J6V8</accession>
<dbReference type="GO" id="GO:0000077">
    <property type="term" value="P:DNA damage checkpoint signaling"/>
    <property type="evidence" value="ECO:0007669"/>
    <property type="project" value="InterPro"/>
</dbReference>
<dbReference type="EMBL" id="NWSH01002610">
    <property type="protein sequence ID" value="PCG67857.1"/>
    <property type="molecule type" value="Genomic_DNA"/>
</dbReference>
<dbReference type="STRING" id="7102.A0A2A4J6V8"/>
<dbReference type="GO" id="GO:0006281">
    <property type="term" value="P:DNA repair"/>
    <property type="evidence" value="ECO:0007669"/>
    <property type="project" value="TreeGrafter"/>
</dbReference>
<keyword evidence="1" id="KW-0175">Coiled coil</keyword>
<evidence type="ECO:0000256" key="2">
    <source>
        <dbReference type="SAM" id="MobiDB-lite"/>
    </source>
</evidence>
<feature type="region of interest" description="Disordered" evidence="2">
    <location>
        <begin position="27"/>
        <end position="48"/>
    </location>
</feature>
<evidence type="ECO:0000256" key="1">
    <source>
        <dbReference type="SAM" id="Coils"/>
    </source>
</evidence>
<feature type="coiled-coil region" evidence="1">
    <location>
        <begin position="227"/>
        <end position="254"/>
    </location>
</feature>